<name>A0A9D1YS47_9FIRM</name>
<dbReference type="GO" id="GO:0055085">
    <property type="term" value="P:transmembrane transport"/>
    <property type="evidence" value="ECO:0007669"/>
    <property type="project" value="InterPro"/>
</dbReference>
<evidence type="ECO:0000313" key="10">
    <source>
        <dbReference type="Proteomes" id="UP000824007"/>
    </source>
</evidence>
<evidence type="ECO:0000256" key="6">
    <source>
        <dbReference type="ARBA" id="ARBA00023136"/>
    </source>
</evidence>
<comment type="similarity">
    <text evidence="7">Belongs to the binding-protein-dependent transport system permease family.</text>
</comment>
<accession>A0A9D1YS47</accession>
<keyword evidence="3" id="KW-1003">Cell membrane</keyword>
<protein>
    <submittedName>
        <fullName evidence="9">ABC transporter permease</fullName>
    </submittedName>
</protein>
<feature type="transmembrane region" description="Helical" evidence="7">
    <location>
        <begin position="96"/>
        <end position="115"/>
    </location>
</feature>
<feature type="transmembrane region" description="Helical" evidence="7">
    <location>
        <begin position="127"/>
        <end position="147"/>
    </location>
</feature>
<comment type="caution">
    <text evidence="9">The sequence shown here is derived from an EMBL/GenBank/DDBJ whole genome shotgun (WGS) entry which is preliminary data.</text>
</comment>
<feature type="transmembrane region" description="Helical" evidence="7">
    <location>
        <begin position="35"/>
        <end position="53"/>
    </location>
</feature>
<evidence type="ECO:0000313" key="9">
    <source>
        <dbReference type="EMBL" id="HIY61398.1"/>
    </source>
</evidence>
<feature type="transmembrane region" description="Helical" evidence="7">
    <location>
        <begin position="153"/>
        <end position="173"/>
    </location>
</feature>
<evidence type="ECO:0000256" key="3">
    <source>
        <dbReference type="ARBA" id="ARBA00022475"/>
    </source>
</evidence>
<dbReference type="PROSITE" id="PS50928">
    <property type="entry name" value="ABC_TM1"/>
    <property type="match status" value="1"/>
</dbReference>
<dbReference type="EMBL" id="DXDD01000146">
    <property type="protein sequence ID" value="HIY61398.1"/>
    <property type="molecule type" value="Genomic_DNA"/>
</dbReference>
<dbReference type="CDD" id="cd06261">
    <property type="entry name" value="TM_PBP2"/>
    <property type="match status" value="1"/>
</dbReference>
<dbReference type="SUPFAM" id="SSF161098">
    <property type="entry name" value="MetI-like"/>
    <property type="match status" value="1"/>
</dbReference>
<evidence type="ECO:0000256" key="4">
    <source>
        <dbReference type="ARBA" id="ARBA00022692"/>
    </source>
</evidence>
<dbReference type="InterPro" id="IPR000515">
    <property type="entry name" value="MetI-like"/>
</dbReference>
<gene>
    <name evidence="9" type="ORF">H9831_12090</name>
</gene>
<evidence type="ECO:0000259" key="8">
    <source>
        <dbReference type="PROSITE" id="PS50928"/>
    </source>
</evidence>
<evidence type="ECO:0000256" key="7">
    <source>
        <dbReference type="RuleBase" id="RU363032"/>
    </source>
</evidence>
<evidence type="ECO:0000256" key="1">
    <source>
        <dbReference type="ARBA" id="ARBA00004651"/>
    </source>
</evidence>
<organism evidence="9 10">
    <name type="scientific">Candidatus Eisenbergiella pullistercoris</name>
    <dbReference type="NCBI Taxonomy" id="2838555"/>
    <lineage>
        <taxon>Bacteria</taxon>
        <taxon>Bacillati</taxon>
        <taxon>Bacillota</taxon>
        <taxon>Clostridia</taxon>
        <taxon>Lachnospirales</taxon>
        <taxon>Lachnospiraceae</taxon>
        <taxon>Eisenbergiella</taxon>
    </lineage>
</organism>
<dbReference type="Gene3D" id="1.10.3720.10">
    <property type="entry name" value="MetI-like"/>
    <property type="match status" value="1"/>
</dbReference>
<dbReference type="Proteomes" id="UP000824007">
    <property type="component" value="Unassembled WGS sequence"/>
</dbReference>
<keyword evidence="4 7" id="KW-0812">Transmembrane</keyword>
<feature type="domain" description="ABC transmembrane type-1" evidence="8">
    <location>
        <begin position="88"/>
        <end position="268"/>
    </location>
</feature>
<dbReference type="PANTHER" id="PTHR30151">
    <property type="entry name" value="ALKANE SULFONATE ABC TRANSPORTER-RELATED, MEMBRANE SUBUNIT"/>
    <property type="match status" value="1"/>
</dbReference>
<feature type="transmembrane region" description="Helical" evidence="7">
    <location>
        <begin position="244"/>
        <end position="268"/>
    </location>
</feature>
<dbReference type="PANTHER" id="PTHR30151:SF19">
    <property type="entry name" value="ABC TRANSPORTER PERMEASE"/>
    <property type="match status" value="1"/>
</dbReference>
<evidence type="ECO:0000256" key="5">
    <source>
        <dbReference type="ARBA" id="ARBA00022989"/>
    </source>
</evidence>
<sequence>MDEKSLYERNEKRRDGSLTPRQAAFLAAHRRSRRMVAFLRVFLLLLFLALWELCSDLDVIDAFFFSSPSRVALEFITLLEEKSLLTHIGITLYETLLSFLLVFLISMICATILWYSARLSEILEPYLVVLNSLPKSALAPLLIVWLGTGMNTIIVAGMSVALFGAIISLYTGFRQVDEEKIRLIYTLGGSRRDSLFKVVLPGSIPIILSTMKVNIGLALVGVIIGEFLAARRGLGYLIIYGSQVFQLDMVITSILILCAIAMGLYQVIQVAEKYYRRRV</sequence>
<dbReference type="AlphaFoldDB" id="A0A9D1YS47"/>
<dbReference type="GO" id="GO:0005886">
    <property type="term" value="C:plasma membrane"/>
    <property type="evidence" value="ECO:0007669"/>
    <property type="project" value="UniProtKB-SubCell"/>
</dbReference>
<keyword evidence="6 7" id="KW-0472">Membrane</keyword>
<comment type="subcellular location">
    <subcellularLocation>
        <location evidence="1 7">Cell membrane</location>
        <topology evidence="1 7">Multi-pass membrane protein</topology>
    </subcellularLocation>
</comment>
<dbReference type="Pfam" id="PF00528">
    <property type="entry name" value="BPD_transp_1"/>
    <property type="match status" value="1"/>
</dbReference>
<proteinExistence type="inferred from homology"/>
<reference evidence="9" key="1">
    <citation type="journal article" date="2021" name="PeerJ">
        <title>Extensive microbial diversity within the chicken gut microbiome revealed by metagenomics and culture.</title>
        <authorList>
            <person name="Gilroy R."/>
            <person name="Ravi A."/>
            <person name="Getino M."/>
            <person name="Pursley I."/>
            <person name="Horton D.L."/>
            <person name="Alikhan N.F."/>
            <person name="Baker D."/>
            <person name="Gharbi K."/>
            <person name="Hall N."/>
            <person name="Watson M."/>
            <person name="Adriaenssens E.M."/>
            <person name="Foster-Nyarko E."/>
            <person name="Jarju S."/>
            <person name="Secka A."/>
            <person name="Antonio M."/>
            <person name="Oren A."/>
            <person name="Chaudhuri R.R."/>
            <person name="La Ragione R."/>
            <person name="Hildebrand F."/>
            <person name="Pallen M.J."/>
        </authorList>
    </citation>
    <scope>NUCLEOTIDE SEQUENCE</scope>
    <source>
        <strain evidence="9">ChiSxjej3B15-24422</strain>
    </source>
</reference>
<feature type="transmembrane region" description="Helical" evidence="7">
    <location>
        <begin position="194"/>
        <end position="224"/>
    </location>
</feature>
<evidence type="ECO:0000256" key="2">
    <source>
        <dbReference type="ARBA" id="ARBA00022448"/>
    </source>
</evidence>
<keyword evidence="2 7" id="KW-0813">Transport</keyword>
<keyword evidence="5 7" id="KW-1133">Transmembrane helix</keyword>
<dbReference type="InterPro" id="IPR035906">
    <property type="entry name" value="MetI-like_sf"/>
</dbReference>
<reference evidence="9" key="2">
    <citation type="submission" date="2021-04" db="EMBL/GenBank/DDBJ databases">
        <authorList>
            <person name="Gilroy R."/>
        </authorList>
    </citation>
    <scope>NUCLEOTIDE SEQUENCE</scope>
    <source>
        <strain evidence="9">ChiSxjej3B15-24422</strain>
    </source>
</reference>